<reference evidence="2 3" key="1">
    <citation type="submission" date="2019-12" db="EMBL/GenBank/DDBJ databases">
        <title>Genome sequencing and assembly of endphytes of Porphyra tenera.</title>
        <authorList>
            <person name="Park J.M."/>
            <person name="Shin R."/>
            <person name="Jo S.H."/>
        </authorList>
    </citation>
    <scope>NUCLEOTIDE SEQUENCE [LARGE SCALE GENOMIC DNA]</scope>
    <source>
        <strain evidence="2 3">GPM4</strain>
    </source>
</reference>
<organism evidence="2 3">
    <name type="scientific">Paraglaciecola mesophila</name>
    <dbReference type="NCBI Taxonomy" id="197222"/>
    <lineage>
        <taxon>Bacteria</taxon>
        <taxon>Pseudomonadati</taxon>
        <taxon>Pseudomonadota</taxon>
        <taxon>Gammaproteobacteria</taxon>
        <taxon>Alteromonadales</taxon>
        <taxon>Alteromonadaceae</taxon>
        <taxon>Paraglaciecola</taxon>
    </lineage>
</organism>
<evidence type="ECO:0000313" key="3">
    <source>
        <dbReference type="Proteomes" id="UP000464524"/>
    </source>
</evidence>
<name>A0A857JF35_9ALTE</name>
<feature type="transmembrane region" description="Helical" evidence="1">
    <location>
        <begin position="88"/>
        <end position="106"/>
    </location>
</feature>
<feature type="transmembrane region" description="Helical" evidence="1">
    <location>
        <begin position="20"/>
        <end position="41"/>
    </location>
</feature>
<gene>
    <name evidence="2" type="ORF">FX988_00060</name>
</gene>
<dbReference type="OrthoDB" id="6196761at2"/>
<protein>
    <recommendedName>
        <fullName evidence="4">DUF3392 domain-containing protein</fullName>
    </recommendedName>
</protein>
<dbReference type="InterPro" id="IPR021813">
    <property type="entry name" value="DUF3392"/>
</dbReference>
<keyword evidence="1" id="KW-0472">Membrane</keyword>
<dbReference type="KEGG" id="pmes:FX988_00060"/>
<evidence type="ECO:0008006" key="4">
    <source>
        <dbReference type="Google" id="ProtNLM"/>
    </source>
</evidence>
<dbReference type="EMBL" id="CP047656">
    <property type="protein sequence ID" value="QHJ09852.1"/>
    <property type="molecule type" value="Genomic_DNA"/>
</dbReference>
<feature type="transmembrane region" description="Helical" evidence="1">
    <location>
        <begin position="53"/>
        <end position="76"/>
    </location>
</feature>
<keyword evidence="1" id="KW-0812">Transmembrane</keyword>
<keyword evidence="3" id="KW-1185">Reference proteome</keyword>
<keyword evidence="1" id="KW-1133">Transmembrane helix</keyword>
<accession>A0A857JF35</accession>
<evidence type="ECO:0000256" key="1">
    <source>
        <dbReference type="SAM" id="Phobius"/>
    </source>
</evidence>
<proteinExistence type="predicted"/>
<evidence type="ECO:0000313" key="2">
    <source>
        <dbReference type="EMBL" id="QHJ09852.1"/>
    </source>
</evidence>
<dbReference type="Pfam" id="PF11872">
    <property type="entry name" value="DUF3392"/>
    <property type="match status" value="1"/>
</dbReference>
<dbReference type="AlphaFoldDB" id="A0A857JF35"/>
<dbReference type="RefSeq" id="WP_160177806.1">
    <property type="nucleotide sequence ID" value="NZ_CP047656.1"/>
</dbReference>
<sequence>METSVIFDVLRTLTHWVSPYYNEIAMTIVATVLVIYGDILNKKIKHILSPYHFLLRTVVFVLICAFGYGALVIFTTPHVKLTMMMIPSVYRGISIVSIFLLLGYLAENRRYI</sequence>
<dbReference type="Proteomes" id="UP000464524">
    <property type="component" value="Chromosome"/>
</dbReference>